<comment type="caution">
    <text evidence="2">The sequence shown here is derived from an EMBL/GenBank/DDBJ whole genome shotgun (WGS) entry which is preliminary data.</text>
</comment>
<evidence type="ECO:0000256" key="1">
    <source>
        <dbReference type="SAM" id="Phobius"/>
    </source>
</evidence>
<dbReference type="AlphaFoldDB" id="A0A8S9IV53"/>
<evidence type="ECO:0000313" key="2">
    <source>
        <dbReference type="EMBL" id="KAF2573584.1"/>
    </source>
</evidence>
<keyword evidence="1" id="KW-0812">Transmembrane</keyword>
<organism evidence="2">
    <name type="scientific">Brassica cretica</name>
    <name type="common">Mustard</name>
    <dbReference type="NCBI Taxonomy" id="69181"/>
    <lineage>
        <taxon>Eukaryota</taxon>
        <taxon>Viridiplantae</taxon>
        <taxon>Streptophyta</taxon>
        <taxon>Embryophyta</taxon>
        <taxon>Tracheophyta</taxon>
        <taxon>Spermatophyta</taxon>
        <taxon>Magnoliopsida</taxon>
        <taxon>eudicotyledons</taxon>
        <taxon>Gunneridae</taxon>
        <taxon>Pentapetalae</taxon>
        <taxon>rosids</taxon>
        <taxon>malvids</taxon>
        <taxon>Brassicales</taxon>
        <taxon>Brassicaceae</taxon>
        <taxon>Brassiceae</taxon>
        <taxon>Brassica</taxon>
    </lineage>
</organism>
<gene>
    <name evidence="2" type="ORF">F2Q70_00001043</name>
</gene>
<proteinExistence type="predicted"/>
<keyword evidence="1" id="KW-0472">Membrane</keyword>
<accession>A0A8S9IV53</accession>
<dbReference type="EMBL" id="QGKY02001015">
    <property type="protein sequence ID" value="KAF2573584.1"/>
    <property type="molecule type" value="Genomic_DNA"/>
</dbReference>
<protein>
    <submittedName>
        <fullName evidence="2">Uncharacterized protein</fullName>
    </submittedName>
</protein>
<feature type="transmembrane region" description="Helical" evidence="1">
    <location>
        <begin position="96"/>
        <end position="129"/>
    </location>
</feature>
<name>A0A8S9IV53_BRACR</name>
<keyword evidence="1" id="KW-1133">Transmembrane helix</keyword>
<sequence length="174" mass="19783">MTKAKERDLFIAKMKACSPSTIIRFYSGPQTPNNHIFVMAEYYSEIVFPDPFESFFTYVCYYLAVHISNLPLVEEAMEEASKEGCVLPKADLKNKYFLLLFYITWEINFPTLVGVAGGVLGFWIVATWYSRVKPRDLTLEPTDRAVALPNPGQAFLFLGPCGMVKSILYMDPHT</sequence>
<reference evidence="2" key="1">
    <citation type="submission" date="2019-12" db="EMBL/GenBank/DDBJ databases">
        <title>Genome sequencing and annotation of Brassica cretica.</title>
        <authorList>
            <person name="Studholme D.J."/>
            <person name="Sarris P.F."/>
        </authorList>
    </citation>
    <scope>NUCLEOTIDE SEQUENCE</scope>
    <source>
        <strain evidence="2">PFS-102/07</strain>
        <tissue evidence="2">Leaf</tissue>
    </source>
</reference>